<gene>
    <name evidence="1" type="ORF">GSPATT00017104001</name>
</gene>
<dbReference type="KEGG" id="ptm:GSPATT00017104001"/>
<dbReference type="InParanoid" id="A0DI66"/>
<sequence length="221" mass="26118">MNPLLDNFRQEHKNLKSFKELIKLESKALKQFLSETIQLSIKYNSSLFDGFHYFLSKFQSDLQNQYILLKQLEKYFQKIKQDAQTCFKNLLEFDNKEFDEIDIDTNNDMPKQQNYSMILIDDVIKKKKCLRKKTSQMIEIFTGKHNFTLFNYQKSNNQENTLFSEEMNMGTNSEATILSNIIESIILDENESILDGGSSFEKQLLKDGQFHQILCEPKKQF</sequence>
<dbReference type="OMA" id="CEPKKQF"/>
<dbReference type="Proteomes" id="UP000000600">
    <property type="component" value="Unassembled WGS sequence"/>
</dbReference>
<accession>A0DI66</accession>
<dbReference type="HOGENOM" id="CLU_1252773_0_0_1"/>
<dbReference type="GeneID" id="5035915"/>
<dbReference type="OrthoDB" id="304721at2759"/>
<dbReference type="AlphaFoldDB" id="A0DI66"/>
<proteinExistence type="predicted"/>
<name>A0DI66_PARTE</name>
<organism evidence="1 2">
    <name type="scientific">Paramecium tetraurelia</name>
    <dbReference type="NCBI Taxonomy" id="5888"/>
    <lineage>
        <taxon>Eukaryota</taxon>
        <taxon>Sar</taxon>
        <taxon>Alveolata</taxon>
        <taxon>Ciliophora</taxon>
        <taxon>Intramacronucleata</taxon>
        <taxon>Oligohymenophorea</taxon>
        <taxon>Peniculida</taxon>
        <taxon>Parameciidae</taxon>
        <taxon>Paramecium</taxon>
    </lineage>
</organism>
<dbReference type="EMBL" id="CT868441">
    <property type="protein sequence ID" value="CAK82733.1"/>
    <property type="molecule type" value="Genomic_DNA"/>
</dbReference>
<evidence type="ECO:0000313" key="1">
    <source>
        <dbReference type="EMBL" id="CAK82733.1"/>
    </source>
</evidence>
<evidence type="ECO:0000313" key="2">
    <source>
        <dbReference type="Proteomes" id="UP000000600"/>
    </source>
</evidence>
<reference evidence="1 2" key="1">
    <citation type="journal article" date="2006" name="Nature">
        <title>Global trends of whole-genome duplications revealed by the ciliate Paramecium tetraurelia.</title>
        <authorList>
            <consortium name="Genoscope"/>
            <person name="Aury J.-M."/>
            <person name="Jaillon O."/>
            <person name="Duret L."/>
            <person name="Noel B."/>
            <person name="Jubin C."/>
            <person name="Porcel B.M."/>
            <person name="Segurens B."/>
            <person name="Daubin V."/>
            <person name="Anthouard V."/>
            <person name="Aiach N."/>
            <person name="Arnaiz O."/>
            <person name="Billaut A."/>
            <person name="Beisson J."/>
            <person name="Blanc I."/>
            <person name="Bouhouche K."/>
            <person name="Camara F."/>
            <person name="Duharcourt S."/>
            <person name="Guigo R."/>
            <person name="Gogendeau D."/>
            <person name="Katinka M."/>
            <person name="Keller A.-M."/>
            <person name="Kissmehl R."/>
            <person name="Klotz C."/>
            <person name="Koll F."/>
            <person name="Le Moue A."/>
            <person name="Lepere C."/>
            <person name="Malinsky S."/>
            <person name="Nowacki M."/>
            <person name="Nowak J.K."/>
            <person name="Plattner H."/>
            <person name="Poulain J."/>
            <person name="Ruiz F."/>
            <person name="Serrano V."/>
            <person name="Zagulski M."/>
            <person name="Dessen P."/>
            <person name="Betermier M."/>
            <person name="Weissenbach J."/>
            <person name="Scarpelli C."/>
            <person name="Schachter V."/>
            <person name="Sperling L."/>
            <person name="Meyer E."/>
            <person name="Cohen J."/>
            <person name="Wincker P."/>
        </authorList>
    </citation>
    <scope>NUCLEOTIDE SEQUENCE [LARGE SCALE GENOMIC DNA]</scope>
    <source>
        <strain evidence="1 2">Stock d4-2</strain>
    </source>
</reference>
<protein>
    <submittedName>
        <fullName evidence="1">Uncharacterized protein</fullName>
    </submittedName>
</protein>
<dbReference type="RefSeq" id="XP_001450130.1">
    <property type="nucleotide sequence ID" value="XM_001450093.1"/>
</dbReference>
<keyword evidence="2" id="KW-1185">Reference proteome</keyword>